<keyword evidence="3" id="KW-1185">Reference proteome</keyword>
<feature type="transmembrane region" description="Helical" evidence="1">
    <location>
        <begin position="117"/>
        <end position="138"/>
    </location>
</feature>
<feature type="transmembrane region" description="Helical" evidence="1">
    <location>
        <begin position="242"/>
        <end position="260"/>
    </location>
</feature>
<keyword evidence="1" id="KW-1133">Transmembrane helix</keyword>
<proteinExistence type="predicted"/>
<feature type="transmembrane region" description="Helical" evidence="1">
    <location>
        <begin position="173"/>
        <end position="197"/>
    </location>
</feature>
<protein>
    <recommendedName>
        <fullName evidence="4">ABC-2 family transporter protein</fullName>
    </recommendedName>
</protein>
<gene>
    <name evidence="2" type="ORF">ACJDU8_00540</name>
</gene>
<evidence type="ECO:0000313" key="3">
    <source>
        <dbReference type="Proteomes" id="UP001623660"/>
    </source>
</evidence>
<sequence>MKYNNYSNKNIFKVIFISILISIIIYLNSKDVIMESKCNYLDALFIFTYGYMDIKNIIKYISNVFIQMLPLIYITYILGDYIFLDLDKRGVYIFTRTNKRTNWFLNKILKLLKYVSLFYFIQLITIYIIGIIIGFRSTNYTIQIIFWEFTLNVLTSYFIILFINVISLKLNVIYTYIIGIGIYVSSIFISGFVYQLYNSKIWLLKYFIIGQEILTWHCESFLNGYRNIADFYINNLNIKYSISYLSIVCIIMVFYGFYVINNKDIT</sequence>
<dbReference type="Proteomes" id="UP001623660">
    <property type="component" value="Unassembled WGS sequence"/>
</dbReference>
<dbReference type="RefSeq" id="WP_406790205.1">
    <property type="nucleotide sequence ID" value="NZ_JBJHZX010000001.1"/>
</dbReference>
<evidence type="ECO:0000313" key="2">
    <source>
        <dbReference type="EMBL" id="MFL0194083.1"/>
    </source>
</evidence>
<keyword evidence="1" id="KW-0472">Membrane</keyword>
<comment type="caution">
    <text evidence="2">The sequence shown here is derived from an EMBL/GenBank/DDBJ whole genome shotgun (WGS) entry which is preliminary data.</text>
</comment>
<feature type="transmembrane region" description="Helical" evidence="1">
    <location>
        <begin position="144"/>
        <end position="166"/>
    </location>
</feature>
<accession>A0ABW8SDX6</accession>
<name>A0ABW8SDX6_9CLOT</name>
<evidence type="ECO:0000256" key="1">
    <source>
        <dbReference type="SAM" id="Phobius"/>
    </source>
</evidence>
<feature type="transmembrane region" description="Helical" evidence="1">
    <location>
        <begin position="64"/>
        <end position="84"/>
    </location>
</feature>
<dbReference type="EMBL" id="JBJHZX010000001">
    <property type="protein sequence ID" value="MFL0194083.1"/>
    <property type="molecule type" value="Genomic_DNA"/>
</dbReference>
<evidence type="ECO:0008006" key="4">
    <source>
        <dbReference type="Google" id="ProtNLM"/>
    </source>
</evidence>
<reference evidence="2 3" key="1">
    <citation type="submission" date="2024-11" db="EMBL/GenBank/DDBJ databases">
        <authorList>
            <person name="Heng Y.C."/>
            <person name="Lim A.C.H."/>
            <person name="Lee J.K.Y."/>
            <person name="Kittelmann S."/>
        </authorList>
    </citation>
    <scope>NUCLEOTIDE SEQUENCE [LARGE SCALE GENOMIC DNA]</scope>
    <source>
        <strain evidence="2 3">WILCCON 0269</strain>
    </source>
</reference>
<organism evidence="2 3">
    <name type="scientific">Candidatus Clostridium eludens</name>
    <dbReference type="NCBI Taxonomy" id="3381663"/>
    <lineage>
        <taxon>Bacteria</taxon>
        <taxon>Bacillati</taxon>
        <taxon>Bacillota</taxon>
        <taxon>Clostridia</taxon>
        <taxon>Eubacteriales</taxon>
        <taxon>Clostridiaceae</taxon>
        <taxon>Clostridium</taxon>
    </lineage>
</organism>
<keyword evidence="1" id="KW-0812">Transmembrane</keyword>
<feature type="transmembrane region" description="Helical" evidence="1">
    <location>
        <begin position="12"/>
        <end position="28"/>
    </location>
</feature>